<dbReference type="Pfam" id="PF00731">
    <property type="entry name" value="AIRC"/>
    <property type="match status" value="1"/>
</dbReference>
<evidence type="ECO:0000259" key="6">
    <source>
        <dbReference type="SMART" id="SM01001"/>
    </source>
</evidence>
<keyword evidence="2 3" id="KW-0413">Isomerase</keyword>
<comment type="similarity">
    <text evidence="3">Belongs to the AIR carboxylase family. Class I subfamily.</text>
</comment>
<comment type="function">
    <text evidence="3 4">Catalyzes the conversion of N5-carboxyaminoimidazole ribonucleotide (N5-CAIR) to 4-carboxy-5-aminoimidazole ribonucleotide (CAIR).</text>
</comment>
<evidence type="ECO:0000256" key="1">
    <source>
        <dbReference type="ARBA" id="ARBA00022755"/>
    </source>
</evidence>
<dbReference type="InterPro" id="IPR033747">
    <property type="entry name" value="PurE_ClassI"/>
</dbReference>
<reference evidence="7 8" key="1">
    <citation type="submission" date="2018-03" db="EMBL/GenBank/DDBJ databases">
        <authorList>
            <person name="Keele B.F."/>
        </authorList>
    </citation>
    <scope>NUCLEOTIDE SEQUENCE [LARGE SCALE GENOMIC DNA]</scope>
    <source>
        <strain evidence="7 8">YL28-9</strain>
    </source>
</reference>
<dbReference type="GO" id="GO:0034023">
    <property type="term" value="F:5-(carboxyamino)imidazole ribonucleotide mutase activity"/>
    <property type="evidence" value="ECO:0007669"/>
    <property type="project" value="UniProtKB-UniRule"/>
</dbReference>
<dbReference type="PANTHER" id="PTHR23046">
    <property type="entry name" value="PHOSPHORIBOSYLAMINOIMIDAZOLE CARBOXYLASE CATALYTIC SUBUNIT"/>
    <property type="match status" value="1"/>
</dbReference>
<dbReference type="SUPFAM" id="SSF52255">
    <property type="entry name" value="N5-CAIR mutase (phosphoribosylaminoimidazole carboxylase, PurE)"/>
    <property type="match status" value="1"/>
</dbReference>
<name>A0A2T3HKJ8_9SPHI</name>
<comment type="caution">
    <text evidence="7">The sequence shown here is derived from an EMBL/GenBank/DDBJ whole genome shotgun (WGS) entry which is preliminary data.</text>
</comment>
<dbReference type="Proteomes" id="UP000240912">
    <property type="component" value="Unassembled WGS sequence"/>
</dbReference>
<keyword evidence="1 3" id="KW-0658">Purine biosynthesis</keyword>
<feature type="binding site" evidence="3 5">
    <location>
        <position position="18"/>
    </location>
    <ligand>
        <name>substrate</name>
    </ligand>
</feature>
<gene>
    <name evidence="3 7" type="primary">purE</name>
    <name evidence="7" type="ORF">C7T94_10080</name>
</gene>
<dbReference type="GO" id="GO:0006189">
    <property type="term" value="P:'de novo' IMP biosynthetic process"/>
    <property type="evidence" value="ECO:0007669"/>
    <property type="project" value="UniProtKB-UniRule"/>
</dbReference>
<evidence type="ECO:0000256" key="4">
    <source>
        <dbReference type="PIRNR" id="PIRNR001338"/>
    </source>
</evidence>
<dbReference type="EC" id="5.4.99.18" evidence="3 4"/>
<dbReference type="AlphaFoldDB" id="A0A2T3HKJ8"/>
<evidence type="ECO:0000313" key="8">
    <source>
        <dbReference type="Proteomes" id="UP000240912"/>
    </source>
</evidence>
<evidence type="ECO:0000256" key="5">
    <source>
        <dbReference type="PIRSR" id="PIRSR001338-1"/>
    </source>
</evidence>
<accession>A0A2T3HKJ8</accession>
<dbReference type="RefSeq" id="WP_107215226.1">
    <property type="nucleotide sequence ID" value="NZ_KZ686269.1"/>
</dbReference>
<dbReference type="SMART" id="SM01001">
    <property type="entry name" value="AIRC"/>
    <property type="match status" value="1"/>
</dbReference>
<sequence length="168" mass="17588">MEQKQPAQVGIIMGSKSDLNIMQDAADVLKEFGIAFEITVVSAHRTPERMFDYAKAAAGRGIRVIIAGAGGAAHLPGMVASITTLPVIGVPVKSSNSIDGWDSILSILQMPNGIPVATVALNAAKNAGLLAAQILATSSEELTGKMQQYKDDLKKKIEESAAEVEAKS</sequence>
<dbReference type="PANTHER" id="PTHR23046:SF2">
    <property type="entry name" value="PHOSPHORIBOSYLAMINOIMIDAZOLE CARBOXYLASE"/>
    <property type="match status" value="1"/>
</dbReference>
<dbReference type="OrthoDB" id="9791908at2"/>
<feature type="domain" description="PurE" evidence="6">
    <location>
        <begin position="7"/>
        <end position="157"/>
    </location>
</feature>
<dbReference type="EMBL" id="PYLS01000005">
    <property type="protein sequence ID" value="PST82967.1"/>
    <property type="molecule type" value="Genomic_DNA"/>
</dbReference>
<dbReference type="UniPathway" id="UPA00074">
    <property type="reaction ID" value="UER00943"/>
</dbReference>
<dbReference type="Gene3D" id="3.40.50.1970">
    <property type="match status" value="1"/>
</dbReference>
<feature type="binding site" evidence="3 5">
    <location>
        <position position="15"/>
    </location>
    <ligand>
        <name>substrate</name>
    </ligand>
</feature>
<feature type="binding site" evidence="3 5">
    <location>
        <position position="45"/>
    </location>
    <ligand>
        <name>substrate</name>
    </ligand>
</feature>
<dbReference type="HAMAP" id="MF_01929">
    <property type="entry name" value="PurE_classI"/>
    <property type="match status" value="1"/>
</dbReference>
<keyword evidence="8" id="KW-1185">Reference proteome</keyword>
<dbReference type="InterPro" id="IPR024694">
    <property type="entry name" value="PurE_prokaryotes"/>
</dbReference>
<dbReference type="PIRSF" id="PIRSF001338">
    <property type="entry name" value="AIR_carboxylase"/>
    <property type="match status" value="1"/>
</dbReference>
<comment type="pathway">
    <text evidence="3 4">Purine metabolism; IMP biosynthesis via de novo pathway; 5-amino-1-(5-phospho-D-ribosyl)imidazole-4-carboxylate from 5-amino-1-(5-phospho-D-ribosyl)imidazole (N5-CAIR route): step 2/2.</text>
</comment>
<dbReference type="NCBIfam" id="TIGR01162">
    <property type="entry name" value="purE"/>
    <property type="match status" value="1"/>
</dbReference>
<evidence type="ECO:0000256" key="3">
    <source>
        <dbReference type="HAMAP-Rule" id="MF_01929"/>
    </source>
</evidence>
<evidence type="ECO:0000313" key="7">
    <source>
        <dbReference type="EMBL" id="PST82967.1"/>
    </source>
</evidence>
<organism evidence="7 8">
    <name type="scientific">Pedobacter yulinensis</name>
    <dbReference type="NCBI Taxonomy" id="2126353"/>
    <lineage>
        <taxon>Bacteria</taxon>
        <taxon>Pseudomonadati</taxon>
        <taxon>Bacteroidota</taxon>
        <taxon>Sphingobacteriia</taxon>
        <taxon>Sphingobacteriales</taxon>
        <taxon>Sphingobacteriaceae</taxon>
        <taxon>Pedobacter</taxon>
    </lineage>
</organism>
<comment type="catalytic activity">
    <reaction evidence="3 4">
        <text>5-carboxyamino-1-(5-phospho-D-ribosyl)imidazole + H(+) = 5-amino-1-(5-phospho-D-ribosyl)imidazole-4-carboxylate</text>
        <dbReference type="Rhea" id="RHEA:13193"/>
        <dbReference type="ChEBI" id="CHEBI:15378"/>
        <dbReference type="ChEBI" id="CHEBI:58730"/>
        <dbReference type="ChEBI" id="CHEBI:77657"/>
        <dbReference type="EC" id="5.4.99.18"/>
    </reaction>
</comment>
<evidence type="ECO:0000256" key="2">
    <source>
        <dbReference type="ARBA" id="ARBA00023235"/>
    </source>
</evidence>
<dbReference type="InterPro" id="IPR000031">
    <property type="entry name" value="PurE_dom"/>
</dbReference>
<protein>
    <recommendedName>
        <fullName evidence="3 4">N5-carboxyaminoimidazole ribonucleotide mutase</fullName>
        <shortName evidence="3 4">N5-CAIR mutase</shortName>
        <ecNumber evidence="3 4">5.4.99.18</ecNumber>
    </recommendedName>
    <alternativeName>
        <fullName evidence="3">5-(carboxyamino)imidazole ribonucleotide mutase</fullName>
    </alternativeName>
</protein>
<proteinExistence type="inferred from homology"/>